<keyword evidence="1" id="KW-0812">Transmembrane</keyword>
<dbReference type="Proteomes" id="UP000034883">
    <property type="component" value="Chromosome"/>
</dbReference>
<dbReference type="AlphaFoldDB" id="A0A0F6YJV9"/>
<dbReference type="KEGG" id="samy:DB32_005375"/>
<evidence type="ECO:0000313" key="3">
    <source>
        <dbReference type="EMBL" id="AKF08226.1"/>
    </source>
</evidence>
<evidence type="ECO:0008006" key="5">
    <source>
        <dbReference type="Google" id="ProtNLM"/>
    </source>
</evidence>
<proteinExistence type="predicted"/>
<keyword evidence="1" id="KW-1133">Transmembrane helix</keyword>
<sequence>MVRPLARAGVSLALILGVLVCPRAARAWTDATVRSVSAHVTIARDASAEVELVAQVRVDGGWLQAFELDGLDPDLELVPGRASFRDAEGVLLEPRVDVEGEGRVVFGFRRRGAPRRGDYVATIVYRTSLAHRATEVREDGTVLVRWVLPGWRYGLDDVAITLDAPEGAAPVRDEDDPAVEVTHAPTATGTRVVFHRVHLPRTREWVVTLALPAGRMDTSLHVPSTTPRRARPAPPMDAPSTPIGVPLLALALAVIAVAKSLVVARAERAARVPSSALVPLGLGARVVIVVVLASAAAMLHEHVELALGLLGGVALCAIHRRAQEPRAPRLGSFRATTPEDHARARRALRTSRLDVLDPTTVPGATLLGVVIAAPLIAWSRGVLPVPLPIAMVAAALATTVLLGGTRRSRPAAAHVELAHLLALAAQLRADLEDDRRWAMRPVLHTDVRGEAQDARLRIVLAAMPKGLLRLDVVRAARADRGGWSSEPVLLVVTREGSPADRALDERFPDARIASAPRRIARQLAIEPDLARTLAPVLEALAACPVETAPAPRSVGTLAATA</sequence>
<reference evidence="3 4" key="1">
    <citation type="submission" date="2015-03" db="EMBL/GenBank/DDBJ databases">
        <title>Genome assembly of Sandaracinus amylolyticus DSM 53668.</title>
        <authorList>
            <person name="Sharma G."/>
            <person name="Subramanian S."/>
        </authorList>
    </citation>
    <scope>NUCLEOTIDE SEQUENCE [LARGE SCALE GENOMIC DNA]</scope>
    <source>
        <strain evidence="3 4">DSM 53668</strain>
    </source>
</reference>
<feature type="chain" id="PRO_5002512368" description="DUF2207 domain-containing protein" evidence="2">
    <location>
        <begin position="28"/>
        <end position="561"/>
    </location>
</feature>
<evidence type="ECO:0000313" key="4">
    <source>
        <dbReference type="Proteomes" id="UP000034883"/>
    </source>
</evidence>
<feature type="transmembrane region" description="Helical" evidence="1">
    <location>
        <begin position="243"/>
        <end position="264"/>
    </location>
</feature>
<evidence type="ECO:0000256" key="1">
    <source>
        <dbReference type="SAM" id="Phobius"/>
    </source>
</evidence>
<dbReference type="STRING" id="927083.DB32_005375"/>
<accession>A0A0F6YJV9</accession>
<gene>
    <name evidence="3" type="ORF">DB32_005375</name>
</gene>
<name>A0A0F6YJV9_9BACT</name>
<dbReference type="RefSeq" id="WP_053235395.1">
    <property type="nucleotide sequence ID" value="NZ_CP011125.1"/>
</dbReference>
<feature type="transmembrane region" description="Helical" evidence="1">
    <location>
        <begin position="383"/>
        <end position="402"/>
    </location>
</feature>
<keyword evidence="2" id="KW-0732">Signal</keyword>
<dbReference type="EMBL" id="CP011125">
    <property type="protein sequence ID" value="AKF08226.1"/>
    <property type="molecule type" value="Genomic_DNA"/>
</dbReference>
<organism evidence="3 4">
    <name type="scientific">Sandaracinus amylolyticus</name>
    <dbReference type="NCBI Taxonomy" id="927083"/>
    <lineage>
        <taxon>Bacteria</taxon>
        <taxon>Pseudomonadati</taxon>
        <taxon>Myxococcota</taxon>
        <taxon>Polyangia</taxon>
        <taxon>Polyangiales</taxon>
        <taxon>Sandaracinaceae</taxon>
        <taxon>Sandaracinus</taxon>
    </lineage>
</organism>
<protein>
    <recommendedName>
        <fullName evidence="5">DUF2207 domain-containing protein</fullName>
    </recommendedName>
</protein>
<evidence type="ECO:0000256" key="2">
    <source>
        <dbReference type="SAM" id="SignalP"/>
    </source>
</evidence>
<feature type="transmembrane region" description="Helical" evidence="1">
    <location>
        <begin position="305"/>
        <end position="322"/>
    </location>
</feature>
<feature type="signal peptide" evidence="2">
    <location>
        <begin position="1"/>
        <end position="27"/>
    </location>
</feature>
<feature type="transmembrane region" description="Helical" evidence="1">
    <location>
        <begin position="355"/>
        <end position="377"/>
    </location>
</feature>
<feature type="transmembrane region" description="Helical" evidence="1">
    <location>
        <begin position="276"/>
        <end position="299"/>
    </location>
</feature>
<keyword evidence="4" id="KW-1185">Reference proteome</keyword>
<keyword evidence="1" id="KW-0472">Membrane</keyword>